<dbReference type="EMBL" id="MU251750">
    <property type="protein sequence ID" value="KAG9229596.1"/>
    <property type="molecule type" value="Genomic_DNA"/>
</dbReference>
<feature type="region of interest" description="Disordered" evidence="1">
    <location>
        <begin position="365"/>
        <end position="399"/>
    </location>
</feature>
<gene>
    <name evidence="2" type="ORF">BJ875DRAFT_488770</name>
</gene>
<organism evidence="2 3">
    <name type="scientific">Amylocarpus encephaloides</name>
    <dbReference type="NCBI Taxonomy" id="45428"/>
    <lineage>
        <taxon>Eukaryota</taxon>
        <taxon>Fungi</taxon>
        <taxon>Dikarya</taxon>
        <taxon>Ascomycota</taxon>
        <taxon>Pezizomycotina</taxon>
        <taxon>Leotiomycetes</taxon>
        <taxon>Helotiales</taxon>
        <taxon>Helotiales incertae sedis</taxon>
        <taxon>Amylocarpus</taxon>
    </lineage>
</organism>
<keyword evidence="3" id="KW-1185">Reference proteome</keyword>
<dbReference type="PANTHER" id="PTHR38166:SF1">
    <property type="entry name" value="C2H2-TYPE DOMAIN-CONTAINING PROTEIN"/>
    <property type="match status" value="1"/>
</dbReference>
<evidence type="ECO:0008006" key="4">
    <source>
        <dbReference type="Google" id="ProtNLM"/>
    </source>
</evidence>
<proteinExistence type="predicted"/>
<protein>
    <recommendedName>
        <fullName evidence="4">C2H2-type domain-containing protein</fullName>
    </recommendedName>
</protein>
<dbReference type="PANTHER" id="PTHR38166">
    <property type="entry name" value="C2H2-TYPE DOMAIN-CONTAINING PROTEIN-RELATED"/>
    <property type="match status" value="1"/>
</dbReference>
<dbReference type="OrthoDB" id="5382659at2759"/>
<name>A0A9P7Y9N1_9HELO</name>
<sequence length="478" mass="53683">MSRSILVRFELIVGRTPGAIDSIESSNFNSDITSRCKPLEKNSLQSTSSNPPYIATDTLSRREEDCTGLFVSGQDTLCTTELAREAPSAEAMGAFGSSDPGENKNKSKKSQTFAFSSEIPRASLEPGSEAGPQPGDENGTNSLENNKDRPPKRLKCTESVETPPVFLACPYRKYDPKRYGIYDKRICARSQWSSISRLKEHLYRCHKQPIHCKRCLEHFATASAFEEHTRAVDVCDHKVYQAPEGLTEVVERALKRRRKSSSLKSIESRWLEIYRLLFPEEKVMPSPFFEPISEETARPTDLVDLHHFKEYFRREFSLLAGGTIEGIISDQTKAAHQELATKLVRALQECQGRIFANYRSQQRLGHEISSPSSSQTIRSGSRRLGNSREESSGINHDFTDHSLPNIEIYDTSYVQDPESNHDICFSTDTADPSLDDTHNVSSSFQSLEATLEVGGLDFLELDAFYSDTNSFFYPGPEG</sequence>
<dbReference type="AlphaFoldDB" id="A0A9P7Y9N1"/>
<accession>A0A9P7Y9N1</accession>
<dbReference type="Proteomes" id="UP000824998">
    <property type="component" value="Unassembled WGS sequence"/>
</dbReference>
<dbReference type="Gene3D" id="3.30.160.60">
    <property type="entry name" value="Classic Zinc Finger"/>
    <property type="match status" value="1"/>
</dbReference>
<evidence type="ECO:0000313" key="2">
    <source>
        <dbReference type="EMBL" id="KAG9229596.1"/>
    </source>
</evidence>
<feature type="compositionally biased region" description="Low complexity" evidence="1">
    <location>
        <begin position="369"/>
        <end position="383"/>
    </location>
</feature>
<comment type="caution">
    <text evidence="2">The sequence shown here is derived from an EMBL/GenBank/DDBJ whole genome shotgun (WGS) entry which is preliminary data.</text>
</comment>
<evidence type="ECO:0000313" key="3">
    <source>
        <dbReference type="Proteomes" id="UP000824998"/>
    </source>
</evidence>
<evidence type="ECO:0000256" key="1">
    <source>
        <dbReference type="SAM" id="MobiDB-lite"/>
    </source>
</evidence>
<reference evidence="2" key="1">
    <citation type="journal article" date="2021" name="IMA Fungus">
        <title>Genomic characterization of three marine fungi, including Emericellopsis atlantica sp. nov. with signatures of a generalist lifestyle and marine biomass degradation.</title>
        <authorList>
            <person name="Hagestad O.C."/>
            <person name="Hou L."/>
            <person name="Andersen J.H."/>
            <person name="Hansen E.H."/>
            <person name="Altermark B."/>
            <person name="Li C."/>
            <person name="Kuhnert E."/>
            <person name="Cox R.J."/>
            <person name="Crous P.W."/>
            <person name="Spatafora J.W."/>
            <person name="Lail K."/>
            <person name="Amirebrahimi M."/>
            <person name="Lipzen A."/>
            <person name="Pangilinan J."/>
            <person name="Andreopoulos W."/>
            <person name="Hayes R.D."/>
            <person name="Ng V."/>
            <person name="Grigoriev I.V."/>
            <person name="Jackson S.A."/>
            <person name="Sutton T.D.S."/>
            <person name="Dobson A.D.W."/>
            <person name="Rama T."/>
        </authorList>
    </citation>
    <scope>NUCLEOTIDE SEQUENCE</scope>
    <source>
        <strain evidence="2">TRa018bII</strain>
    </source>
</reference>
<feature type="region of interest" description="Disordered" evidence="1">
    <location>
        <begin position="92"/>
        <end position="156"/>
    </location>
</feature>
<feature type="compositionally biased region" description="Basic and acidic residues" evidence="1">
    <location>
        <begin position="145"/>
        <end position="156"/>
    </location>
</feature>